<keyword evidence="3" id="KW-1185">Reference proteome</keyword>
<accession>A0A433MVS7</accession>
<evidence type="ECO:0000313" key="3">
    <source>
        <dbReference type="Proteomes" id="UP000268857"/>
    </source>
</evidence>
<evidence type="ECO:0000259" key="1">
    <source>
        <dbReference type="Pfam" id="PF13358"/>
    </source>
</evidence>
<gene>
    <name evidence="2" type="ORF">PCC6912_65930</name>
</gene>
<dbReference type="GO" id="GO:0003676">
    <property type="term" value="F:nucleic acid binding"/>
    <property type="evidence" value="ECO:0007669"/>
    <property type="project" value="InterPro"/>
</dbReference>
<dbReference type="Proteomes" id="UP000268857">
    <property type="component" value="Unassembled WGS sequence"/>
</dbReference>
<dbReference type="InterPro" id="IPR036397">
    <property type="entry name" value="RNaseH_sf"/>
</dbReference>
<name>A0A433MVS7_CHLFR</name>
<protein>
    <recommendedName>
        <fullName evidence="1">Tc1-like transposase DDE domain-containing protein</fullName>
    </recommendedName>
</protein>
<feature type="domain" description="Tc1-like transposase DDE" evidence="1">
    <location>
        <begin position="19"/>
        <end position="154"/>
    </location>
</feature>
<dbReference type="EMBL" id="RSCJ01000079">
    <property type="protein sequence ID" value="RUR71982.1"/>
    <property type="molecule type" value="Genomic_DNA"/>
</dbReference>
<dbReference type="PANTHER" id="PTHR46564:SF1">
    <property type="entry name" value="TRANSPOSASE"/>
    <property type="match status" value="1"/>
</dbReference>
<dbReference type="NCBIfam" id="NF033545">
    <property type="entry name" value="transpos_IS630"/>
    <property type="match status" value="1"/>
</dbReference>
<sequence>MQKQRVEFWQLVQGILAKDLIFIDESGVNLSMVRLFARSPKGQRAYGTRPQKRGKNVSLISAIGLKGLMATVSLLGTIDGLTFEAFVARKLVPKLWAGACVIMDNCSIHKAKEIEAMIQTAGARLIYLPPYSPDFSPIENCWSKIKNLLRSMAARSYPDLATAIENAFAQVSVEDLRGWFTHCCYCTSVD</sequence>
<dbReference type="PANTHER" id="PTHR46564">
    <property type="entry name" value="TRANSPOSASE"/>
    <property type="match status" value="1"/>
</dbReference>
<dbReference type="SUPFAM" id="SSF53098">
    <property type="entry name" value="Ribonuclease H-like"/>
    <property type="match status" value="1"/>
</dbReference>
<dbReference type="InterPro" id="IPR047655">
    <property type="entry name" value="Transpos_IS630-like"/>
</dbReference>
<reference evidence="2 3" key="1">
    <citation type="journal article" date="2019" name="Genome Biol. Evol.">
        <title>Day and night: Metabolic profiles and evolutionary relationships of six axenic non-marine cyanobacteria.</title>
        <authorList>
            <person name="Will S.E."/>
            <person name="Henke P."/>
            <person name="Boedeker C."/>
            <person name="Huang S."/>
            <person name="Brinkmann H."/>
            <person name="Rohde M."/>
            <person name="Jarek M."/>
            <person name="Friedl T."/>
            <person name="Seufert S."/>
            <person name="Schumacher M."/>
            <person name="Overmann J."/>
            <person name="Neumann-Schaal M."/>
            <person name="Petersen J."/>
        </authorList>
    </citation>
    <scope>NUCLEOTIDE SEQUENCE [LARGE SCALE GENOMIC DNA]</scope>
    <source>
        <strain evidence="2 3">PCC 6912</strain>
    </source>
</reference>
<dbReference type="InterPro" id="IPR038717">
    <property type="entry name" value="Tc1-like_DDE_dom"/>
</dbReference>
<dbReference type="Gene3D" id="3.30.420.10">
    <property type="entry name" value="Ribonuclease H-like superfamily/Ribonuclease H"/>
    <property type="match status" value="1"/>
</dbReference>
<proteinExistence type="predicted"/>
<dbReference type="AlphaFoldDB" id="A0A433MVS7"/>
<dbReference type="Pfam" id="PF13358">
    <property type="entry name" value="DDE_3"/>
    <property type="match status" value="1"/>
</dbReference>
<comment type="caution">
    <text evidence="2">The sequence shown here is derived from an EMBL/GenBank/DDBJ whole genome shotgun (WGS) entry which is preliminary data.</text>
</comment>
<organism evidence="2 3">
    <name type="scientific">Chlorogloeopsis fritschii PCC 6912</name>
    <dbReference type="NCBI Taxonomy" id="211165"/>
    <lineage>
        <taxon>Bacteria</taxon>
        <taxon>Bacillati</taxon>
        <taxon>Cyanobacteriota</taxon>
        <taxon>Cyanophyceae</taxon>
        <taxon>Nostocales</taxon>
        <taxon>Chlorogloeopsidaceae</taxon>
        <taxon>Chlorogloeopsis</taxon>
    </lineage>
</organism>
<evidence type="ECO:0000313" key="2">
    <source>
        <dbReference type="EMBL" id="RUR71982.1"/>
    </source>
</evidence>
<dbReference type="InterPro" id="IPR012337">
    <property type="entry name" value="RNaseH-like_sf"/>
</dbReference>